<evidence type="ECO:0000256" key="1">
    <source>
        <dbReference type="SAM" id="MobiDB-lite"/>
    </source>
</evidence>
<dbReference type="AlphaFoldDB" id="A0A1I6I1H5"/>
<evidence type="ECO:0000313" key="3">
    <source>
        <dbReference type="EMBL" id="SFR60545.1"/>
    </source>
</evidence>
<proteinExistence type="predicted"/>
<organism evidence="3 4">
    <name type="scientific">Halogeometricum limi</name>
    <dbReference type="NCBI Taxonomy" id="555875"/>
    <lineage>
        <taxon>Archaea</taxon>
        <taxon>Methanobacteriati</taxon>
        <taxon>Methanobacteriota</taxon>
        <taxon>Stenosarchaea group</taxon>
        <taxon>Halobacteria</taxon>
        <taxon>Halobacteriales</taxon>
        <taxon>Haloferacaceae</taxon>
        <taxon>Halogeometricum</taxon>
    </lineage>
</organism>
<evidence type="ECO:0000259" key="2">
    <source>
        <dbReference type="Pfam" id="PF25205"/>
    </source>
</evidence>
<gene>
    <name evidence="3" type="ORF">SAMN04488124_2698</name>
</gene>
<sequence>MSHQTRDPHSPASTRKYCPRCDEPTERETSIRIGEDTRRENVQAENEKFSRQPHLVHTCIECGRSTTEKVD</sequence>
<name>A0A1I6I1H5_9EURY</name>
<dbReference type="EMBL" id="FOYS01000004">
    <property type="protein sequence ID" value="SFR60545.1"/>
    <property type="molecule type" value="Genomic_DNA"/>
</dbReference>
<dbReference type="STRING" id="555875.SAMN04488124_2698"/>
<accession>A0A1I6I1H5</accession>
<keyword evidence="4" id="KW-1185">Reference proteome</keyword>
<evidence type="ECO:0000313" key="4">
    <source>
        <dbReference type="Proteomes" id="UP000243250"/>
    </source>
</evidence>
<reference evidence="4" key="1">
    <citation type="submission" date="2016-10" db="EMBL/GenBank/DDBJ databases">
        <authorList>
            <person name="Varghese N."/>
            <person name="Submissions S."/>
        </authorList>
    </citation>
    <scope>NUCLEOTIDE SEQUENCE [LARGE SCALE GENOMIC DNA]</scope>
    <source>
        <strain evidence="4">CGMCC 1.8711</strain>
    </source>
</reference>
<dbReference type="InterPro" id="IPR057157">
    <property type="entry name" value="DUF7835"/>
</dbReference>
<dbReference type="Proteomes" id="UP000243250">
    <property type="component" value="Unassembled WGS sequence"/>
</dbReference>
<feature type="compositionally biased region" description="Basic and acidic residues" evidence="1">
    <location>
        <begin position="19"/>
        <end position="32"/>
    </location>
</feature>
<dbReference type="Pfam" id="PF25205">
    <property type="entry name" value="DUF7835"/>
    <property type="match status" value="1"/>
</dbReference>
<protein>
    <recommendedName>
        <fullName evidence="2">DUF7835 domain-containing protein</fullName>
    </recommendedName>
</protein>
<feature type="region of interest" description="Disordered" evidence="1">
    <location>
        <begin position="1"/>
        <end position="32"/>
    </location>
</feature>
<feature type="domain" description="DUF7835" evidence="2">
    <location>
        <begin position="8"/>
        <end position="69"/>
    </location>
</feature>